<name>A0A514DBA0_9VIRU</name>
<evidence type="ECO:0000256" key="1">
    <source>
        <dbReference type="ARBA" id="ARBA00004328"/>
    </source>
</evidence>
<keyword evidence="5" id="KW-1175">Viral attachment to host cell pilus</keyword>
<sequence length="410" mass="44972">MVVKPTTGHLVLRNNQRIIQDTTTLKVPDFPNGSQVTVSENHPGWRSRKGLAAGDIGGDFTMSKSWISCNTGKQHLVAKFDLFGNGSIIRTSTYDGPVLAYRVKPGDFPSVAISGDSSLDAWGAKAIASAKPTNALVDLSTALGELLGPGGIPRMAFRAEGWKNGLKTYQDLKAVSKGAADDYLNFQFGLLPTVSDIVGFAVVADSFNRLVKQYERDAGKVVRRRWSFEPLTEEQVDTEHGAQPYMDPMSGEFFPLESTRVRTRNKSVRRWFSGAFTYHLPVGYSSRNKVFSLESQIQQLLGVQPTPETLWNLAPWSWAIDWFSSAGDVVSNISDWATDGLVMRYGYIMEHSLSVDTYIHSGNGVSPVTVGCEVKRRRKANPFGFGLTWGGLSPRQLAITAALGITRVGK</sequence>
<evidence type="ECO:0000256" key="6">
    <source>
        <dbReference type="ARBA" id="ARBA00023296"/>
    </source>
</evidence>
<keyword evidence="3" id="KW-1161">Viral attachment to host cell</keyword>
<dbReference type="GO" id="GO:0039666">
    <property type="term" value="P:virion attachment to host cell pilus"/>
    <property type="evidence" value="ECO:0007669"/>
    <property type="project" value="UniProtKB-KW"/>
</dbReference>
<reference evidence="8" key="1">
    <citation type="submission" date="2019-05" db="EMBL/GenBank/DDBJ databases">
        <title>Metatranscriptomic reconstruction reveals RNA viruses with the potential to shape carbon cycling in soil.</title>
        <authorList>
            <person name="Starr E.P."/>
            <person name="Nuccio E."/>
            <person name="Pett-Ridge J."/>
            <person name="Banfield J.F."/>
            <person name="Firestone M.K."/>
        </authorList>
    </citation>
    <scope>NUCLEOTIDE SEQUENCE</scope>
    <source>
        <strain evidence="8">H4_Bulk_46_scaffold_242</strain>
    </source>
</reference>
<dbReference type="EMBL" id="MN035834">
    <property type="protein sequence ID" value="QDH90871.1"/>
    <property type="molecule type" value="Genomic_RNA"/>
</dbReference>
<evidence type="ECO:0000256" key="3">
    <source>
        <dbReference type="ARBA" id="ARBA00022804"/>
    </source>
</evidence>
<evidence type="ECO:0000256" key="4">
    <source>
        <dbReference type="ARBA" id="ARBA00022844"/>
    </source>
</evidence>
<evidence type="ECO:0000256" key="2">
    <source>
        <dbReference type="ARBA" id="ARBA00022581"/>
    </source>
</evidence>
<gene>
    <name evidence="8" type="ORF">H4Bulk46242_000005</name>
</gene>
<keyword evidence="6" id="KW-1160">Virus entry into host cell</keyword>
<dbReference type="InterPro" id="IPR005563">
    <property type="entry name" value="A_protein"/>
</dbReference>
<organism evidence="8">
    <name type="scientific">Leviviridae sp</name>
    <dbReference type="NCBI Taxonomy" id="2027243"/>
    <lineage>
        <taxon>Viruses</taxon>
        <taxon>Riboviria</taxon>
        <taxon>Orthornavirae</taxon>
        <taxon>Lenarviricota</taxon>
        <taxon>Leviviricetes</taxon>
        <taxon>Norzivirales</taxon>
        <taxon>Fiersviridae</taxon>
    </lineage>
</organism>
<proteinExistence type="inferred from homology"/>
<evidence type="ECO:0000313" key="8">
    <source>
        <dbReference type="EMBL" id="QDH90871.1"/>
    </source>
</evidence>
<dbReference type="GO" id="GO:0044423">
    <property type="term" value="C:virion component"/>
    <property type="evidence" value="ECO:0007669"/>
    <property type="project" value="UniProtKB-KW"/>
</dbReference>
<evidence type="ECO:0000256" key="5">
    <source>
        <dbReference type="ARBA" id="ARBA00023104"/>
    </source>
</evidence>
<dbReference type="Pfam" id="PF03863">
    <property type="entry name" value="Phage_mat-A"/>
    <property type="match status" value="1"/>
</dbReference>
<comment type="subcellular location">
    <subcellularLocation>
        <location evidence="1">Virion</location>
    </subcellularLocation>
</comment>
<comment type="similarity">
    <text evidence="7">Belongs to the Leviviricetes maturation protein family.</text>
</comment>
<keyword evidence="2" id="KW-0945">Host-virus interaction</keyword>
<protein>
    <recommendedName>
        <fullName evidence="9">Maturation</fullName>
    </recommendedName>
</protein>
<evidence type="ECO:0008006" key="9">
    <source>
        <dbReference type="Google" id="ProtNLM"/>
    </source>
</evidence>
<accession>A0A514DBA0</accession>
<evidence type="ECO:0000256" key="7">
    <source>
        <dbReference type="ARBA" id="ARBA00035110"/>
    </source>
</evidence>
<keyword evidence="4" id="KW-0946">Virion</keyword>